<keyword evidence="1" id="KW-0560">Oxidoreductase</keyword>
<sequence length="242" mass="27262">MPALEAGWKHAVSEGAGWIDNAQAYGSGRSEEITKGLPQGLPRDSYQIQTKWYVVPDNLTNVFHPNQAPAIMLRDSLKRMGLDYIDCYLVHGNIFPSSIKPWPRVSPTLWRREDFNKTVGVANFNEADMIKMADALAEYGVPLATNQCEYNLLRRSLAQGRLTGKYDKNNPPPKNHRFSSYLMEELEPQLNVLREIADRRGKPVAAVALNYNISKGILPVASIRSREMVDTNLAALGWRLNH</sequence>
<dbReference type="PANTHER" id="PTHR43638:SF3">
    <property type="entry name" value="ALDEHYDE REDUCTASE"/>
    <property type="match status" value="1"/>
</dbReference>
<name>A0A2P7YWA5_9PEZI</name>
<dbReference type="Gene3D" id="3.20.20.100">
    <property type="entry name" value="NADP-dependent oxidoreductase domain"/>
    <property type="match status" value="1"/>
</dbReference>
<dbReference type="GO" id="GO:0016491">
    <property type="term" value="F:oxidoreductase activity"/>
    <property type="evidence" value="ECO:0007669"/>
    <property type="project" value="UniProtKB-KW"/>
</dbReference>
<feature type="domain" description="NADP-dependent oxidoreductase" evidence="2">
    <location>
        <begin position="156"/>
        <end position="237"/>
    </location>
</feature>
<dbReference type="Proteomes" id="UP000243723">
    <property type="component" value="Unassembled WGS sequence"/>
</dbReference>
<evidence type="ECO:0000313" key="4">
    <source>
        <dbReference type="Proteomes" id="UP000243723"/>
    </source>
</evidence>
<evidence type="ECO:0000259" key="2">
    <source>
        <dbReference type="Pfam" id="PF00248"/>
    </source>
</evidence>
<dbReference type="Pfam" id="PF00248">
    <property type="entry name" value="Aldo_ket_red"/>
    <property type="match status" value="2"/>
</dbReference>
<keyword evidence="4" id="KW-1185">Reference proteome</keyword>
<organism evidence="3 4">
    <name type="scientific">Elsinoe australis</name>
    <dbReference type="NCBI Taxonomy" id="40998"/>
    <lineage>
        <taxon>Eukaryota</taxon>
        <taxon>Fungi</taxon>
        <taxon>Dikarya</taxon>
        <taxon>Ascomycota</taxon>
        <taxon>Pezizomycotina</taxon>
        <taxon>Dothideomycetes</taxon>
        <taxon>Dothideomycetidae</taxon>
        <taxon>Myriangiales</taxon>
        <taxon>Elsinoaceae</taxon>
        <taxon>Elsinoe</taxon>
    </lineage>
</organism>
<dbReference type="AlphaFoldDB" id="A0A2P7YWA5"/>
<feature type="domain" description="NADP-dependent oxidoreductase" evidence="2">
    <location>
        <begin position="9"/>
        <end position="155"/>
    </location>
</feature>
<accession>A0A2P7YWA5</accession>
<gene>
    <name evidence="3" type="ORF">B9Z65_8170</name>
</gene>
<dbReference type="STRING" id="40998.A0A2P7YWA5"/>
<proteinExistence type="predicted"/>
<comment type="caution">
    <text evidence="3">The sequence shown here is derived from an EMBL/GenBank/DDBJ whole genome shotgun (WGS) entry which is preliminary data.</text>
</comment>
<dbReference type="InterPro" id="IPR036812">
    <property type="entry name" value="NAD(P)_OxRdtase_dom_sf"/>
</dbReference>
<dbReference type="PANTHER" id="PTHR43638">
    <property type="entry name" value="OXIDOREDUCTASE, ALDO/KETO REDUCTASE FAMILY PROTEIN"/>
    <property type="match status" value="1"/>
</dbReference>
<protein>
    <recommendedName>
        <fullName evidence="2">NADP-dependent oxidoreductase domain-containing protein</fullName>
    </recommendedName>
</protein>
<dbReference type="EMBL" id="NHZQ01000363">
    <property type="protein sequence ID" value="PSK40230.1"/>
    <property type="molecule type" value="Genomic_DNA"/>
</dbReference>
<reference evidence="3 4" key="1">
    <citation type="submission" date="2017-05" db="EMBL/GenBank/DDBJ databases">
        <title>Draft genome sequence of Elsinoe australis.</title>
        <authorList>
            <person name="Cheng Q."/>
        </authorList>
    </citation>
    <scope>NUCLEOTIDE SEQUENCE [LARGE SCALE GENOMIC DNA]</scope>
    <source>
        <strain evidence="3 4">NL1</strain>
    </source>
</reference>
<evidence type="ECO:0000313" key="3">
    <source>
        <dbReference type="EMBL" id="PSK40230.1"/>
    </source>
</evidence>
<dbReference type="PRINTS" id="PR00069">
    <property type="entry name" value="ALDKETRDTASE"/>
</dbReference>
<evidence type="ECO:0000256" key="1">
    <source>
        <dbReference type="ARBA" id="ARBA00023002"/>
    </source>
</evidence>
<dbReference type="InterPro" id="IPR020471">
    <property type="entry name" value="AKR"/>
</dbReference>
<dbReference type="SUPFAM" id="SSF51430">
    <property type="entry name" value="NAD(P)-linked oxidoreductase"/>
    <property type="match status" value="1"/>
</dbReference>
<dbReference type="OrthoDB" id="1659429at2759"/>
<dbReference type="InterPro" id="IPR023210">
    <property type="entry name" value="NADP_OxRdtase_dom"/>
</dbReference>